<dbReference type="Proteomes" id="UP001151002">
    <property type="component" value="Unassembled WGS sequence"/>
</dbReference>
<evidence type="ECO:0000256" key="2">
    <source>
        <dbReference type="SAM" id="Phobius"/>
    </source>
</evidence>
<accession>A0ABT4AYQ1</accession>
<feature type="region of interest" description="Disordered" evidence="1">
    <location>
        <begin position="1"/>
        <end position="26"/>
    </location>
</feature>
<reference evidence="3" key="1">
    <citation type="submission" date="2022-11" db="EMBL/GenBank/DDBJ databases">
        <authorList>
            <person name="Somphong A."/>
            <person name="Phongsopitanun W."/>
        </authorList>
    </citation>
    <scope>NUCLEOTIDE SEQUENCE</scope>
    <source>
        <strain evidence="3">Pm04-4</strain>
    </source>
</reference>
<organism evidence="3 4">
    <name type="scientific">Paractinoplanes pyxinae</name>
    <dbReference type="NCBI Taxonomy" id="2997416"/>
    <lineage>
        <taxon>Bacteria</taxon>
        <taxon>Bacillati</taxon>
        <taxon>Actinomycetota</taxon>
        <taxon>Actinomycetes</taxon>
        <taxon>Micromonosporales</taxon>
        <taxon>Micromonosporaceae</taxon>
        <taxon>Paractinoplanes</taxon>
    </lineage>
</organism>
<gene>
    <name evidence="3" type="ORF">OWR29_15320</name>
</gene>
<sequence length="90" mass="9736">MISPQGQNETYLRDVGRQGERSWAGTRTSTTTSWWLLALFGVMALGCVVFAGALQSAGEVCHDIGRRACFSLVIDDLTGKPVPHVRGRGD</sequence>
<evidence type="ECO:0000256" key="1">
    <source>
        <dbReference type="SAM" id="MobiDB-lite"/>
    </source>
</evidence>
<feature type="compositionally biased region" description="Basic and acidic residues" evidence="1">
    <location>
        <begin position="11"/>
        <end position="20"/>
    </location>
</feature>
<feature type="transmembrane region" description="Helical" evidence="2">
    <location>
        <begin position="34"/>
        <end position="54"/>
    </location>
</feature>
<keyword evidence="4" id="KW-1185">Reference proteome</keyword>
<dbReference type="RefSeq" id="WP_267563487.1">
    <property type="nucleotide sequence ID" value="NZ_JAPNTZ010000005.1"/>
</dbReference>
<dbReference type="EMBL" id="JAPNTZ010000005">
    <property type="protein sequence ID" value="MCY1139369.1"/>
    <property type="molecule type" value="Genomic_DNA"/>
</dbReference>
<name>A0ABT4AYQ1_9ACTN</name>
<evidence type="ECO:0000313" key="3">
    <source>
        <dbReference type="EMBL" id="MCY1139369.1"/>
    </source>
</evidence>
<keyword evidence="2" id="KW-0812">Transmembrane</keyword>
<keyword evidence="2" id="KW-1133">Transmembrane helix</keyword>
<proteinExistence type="predicted"/>
<feature type="compositionally biased region" description="Polar residues" evidence="1">
    <location>
        <begin position="1"/>
        <end position="10"/>
    </location>
</feature>
<keyword evidence="2" id="KW-0472">Membrane</keyword>
<comment type="caution">
    <text evidence="3">The sequence shown here is derived from an EMBL/GenBank/DDBJ whole genome shotgun (WGS) entry which is preliminary data.</text>
</comment>
<evidence type="ECO:0000313" key="4">
    <source>
        <dbReference type="Proteomes" id="UP001151002"/>
    </source>
</evidence>
<protein>
    <submittedName>
        <fullName evidence="3">Uncharacterized protein</fullName>
    </submittedName>
</protein>